<name>A0A7M7G6I2_NASVI</name>
<dbReference type="FunCoup" id="A0A7M7G6I2">
    <property type="interactions" value="1555"/>
</dbReference>
<dbReference type="Pfam" id="PF15377">
    <property type="entry name" value="DUF4604"/>
    <property type="match status" value="1"/>
</dbReference>
<evidence type="ECO:0000313" key="4">
    <source>
        <dbReference type="Proteomes" id="UP000002358"/>
    </source>
</evidence>
<feature type="compositionally biased region" description="Acidic residues" evidence="1">
    <location>
        <begin position="82"/>
        <end position="94"/>
    </location>
</feature>
<dbReference type="GeneID" id="100121435"/>
<dbReference type="KEGG" id="nvi:100121435"/>
<reference evidence="3" key="1">
    <citation type="submission" date="2021-01" db="UniProtKB">
        <authorList>
            <consortium name="EnsemblMetazoa"/>
        </authorList>
    </citation>
    <scope>IDENTIFICATION</scope>
</reference>
<dbReference type="RefSeq" id="XP_001605048.2">
    <property type="nucleotide sequence ID" value="XM_001604998.6"/>
</dbReference>
<evidence type="ECO:0000259" key="2">
    <source>
        <dbReference type="Pfam" id="PF15377"/>
    </source>
</evidence>
<accession>A0A7M7G6I2</accession>
<sequence length="181" mass="20946">MATLVCSAAQSHRCVYFTSDSESNRVYFKVITYKLFKIIMNSKKKQNINFIKPAEPAFITRLKQQAGYVEGPSVDTKREEQPQIDDDDDYEDRDDEKPVVVVMKEGDLTEEDADLYAKVKKEFDKIDKADLSQRVIFKRKKEAKDESSSETSNPKEVKKKKKEKAKPTKSVLSFNEDEEEE</sequence>
<evidence type="ECO:0000256" key="1">
    <source>
        <dbReference type="SAM" id="MobiDB-lite"/>
    </source>
</evidence>
<dbReference type="EnsemblMetazoa" id="XM_001604998">
    <property type="protein sequence ID" value="XP_001605048"/>
    <property type="gene ID" value="LOC100121435"/>
</dbReference>
<dbReference type="InParanoid" id="A0A7M7G6I2"/>
<dbReference type="OrthoDB" id="10043580at2759"/>
<keyword evidence="4" id="KW-1185">Reference proteome</keyword>
<dbReference type="AlphaFoldDB" id="A0A7M7G6I2"/>
<organism evidence="3 4">
    <name type="scientific">Nasonia vitripennis</name>
    <name type="common">Parasitic wasp</name>
    <dbReference type="NCBI Taxonomy" id="7425"/>
    <lineage>
        <taxon>Eukaryota</taxon>
        <taxon>Metazoa</taxon>
        <taxon>Ecdysozoa</taxon>
        <taxon>Arthropoda</taxon>
        <taxon>Hexapoda</taxon>
        <taxon>Insecta</taxon>
        <taxon>Pterygota</taxon>
        <taxon>Neoptera</taxon>
        <taxon>Endopterygota</taxon>
        <taxon>Hymenoptera</taxon>
        <taxon>Apocrita</taxon>
        <taxon>Proctotrupomorpha</taxon>
        <taxon>Chalcidoidea</taxon>
        <taxon>Pteromalidae</taxon>
        <taxon>Pteromalinae</taxon>
        <taxon>Nasonia</taxon>
    </lineage>
</organism>
<evidence type="ECO:0000313" key="3">
    <source>
        <dbReference type="EnsemblMetazoa" id="XP_001605048"/>
    </source>
</evidence>
<feature type="region of interest" description="Disordered" evidence="1">
    <location>
        <begin position="137"/>
        <end position="181"/>
    </location>
</feature>
<proteinExistence type="predicted"/>
<feature type="domain" description="DUF4604" evidence="2">
    <location>
        <begin position="47"/>
        <end position="178"/>
    </location>
</feature>
<dbReference type="PANTHER" id="PTHR31195">
    <property type="entry name" value="GEO02494P1"/>
    <property type="match status" value="1"/>
</dbReference>
<feature type="region of interest" description="Disordered" evidence="1">
    <location>
        <begin position="69"/>
        <end position="104"/>
    </location>
</feature>
<protein>
    <recommendedName>
        <fullName evidence="2">DUF4604 domain-containing protein</fullName>
    </recommendedName>
</protein>
<dbReference type="PANTHER" id="PTHR31195:SF2">
    <property type="entry name" value="GEO02494P1"/>
    <property type="match status" value="1"/>
</dbReference>
<dbReference type="InterPro" id="IPR040219">
    <property type="entry name" value="KIAA1143-like"/>
</dbReference>
<dbReference type="Proteomes" id="UP000002358">
    <property type="component" value="Chromosome 1"/>
</dbReference>
<dbReference type="InterPro" id="IPR027911">
    <property type="entry name" value="DUF4604"/>
</dbReference>